<dbReference type="UniPathway" id="UPA00545">
    <property type="reaction ID" value="UER00823"/>
</dbReference>
<dbReference type="Gene3D" id="2.160.20.10">
    <property type="entry name" value="Single-stranded right-handed beta-helix, Pectin lyase-like"/>
    <property type="match status" value="1"/>
</dbReference>
<reference evidence="7 8" key="1">
    <citation type="submission" date="2019-09" db="EMBL/GenBank/DDBJ databases">
        <authorList>
            <person name="Ou C."/>
        </authorList>
    </citation>
    <scope>NUCLEOTIDE SEQUENCE [LARGE SCALE GENOMIC DNA]</scope>
    <source>
        <strain evidence="7">S2</strain>
        <tissue evidence="7">Leaf</tissue>
    </source>
</reference>
<dbReference type="InterPro" id="IPR012334">
    <property type="entry name" value="Pectin_lyas_fold"/>
</dbReference>
<dbReference type="Pfam" id="PF01095">
    <property type="entry name" value="Pectinesterase"/>
    <property type="match status" value="1"/>
</dbReference>
<feature type="domain" description="Pectinesterase catalytic" evidence="6">
    <location>
        <begin position="84"/>
        <end position="151"/>
    </location>
</feature>
<evidence type="ECO:0000256" key="1">
    <source>
        <dbReference type="ARBA" id="ARBA00004191"/>
    </source>
</evidence>
<comment type="subcellular location">
    <subcellularLocation>
        <location evidence="1">Secreted</location>
        <location evidence="1">Cell wall</location>
    </subcellularLocation>
</comment>
<keyword evidence="3" id="KW-0964">Secreted</keyword>
<keyword evidence="5" id="KW-0063">Aspartyl esterase</keyword>
<keyword evidence="4" id="KW-0378">Hydrolase</keyword>
<keyword evidence="3" id="KW-0134">Cell wall</keyword>
<keyword evidence="8" id="KW-1185">Reference proteome</keyword>
<name>A0A5N5EZP7_9ROSA</name>
<gene>
    <name evidence="7" type="ORF">D8674_031423</name>
</gene>
<evidence type="ECO:0000256" key="5">
    <source>
        <dbReference type="ARBA" id="ARBA00023085"/>
    </source>
</evidence>
<dbReference type="PANTHER" id="PTHR31707">
    <property type="entry name" value="PECTINESTERASE"/>
    <property type="match status" value="1"/>
</dbReference>
<dbReference type="GO" id="GO:0030599">
    <property type="term" value="F:pectinesterase activity"/>
    <property type="evidence" value="ECO:0007669"/>
    <property type="project" value="InterPro"/>
</dbReference>
<evidence type="ECO:0000313" key="8">
    <source>
        <dbReference type="Proteomes" id="UP000327157"/>
    </source>
</evidence>
<dbReference type="InterPro" id="IPR011050">
    <property type="entry name" value="Pectin_lyase_fold/virulence"/>
</dbReference>
<dbReference type="AlphaFoldDB" id="A0A5N5EZP7"/>
<comment type="pathway">
    <text evidence="2">Glycan metabolism; pectin degradation; 2-dehydro-3-deoxy-D-gluconate from pectin: step 1/5.</text>
</comment>
<dbReference type="GO" id="GO:0042545">
    <property type="term" value="P:cell wall modification"/>
    <property type="evidence" value="ECO:0007669"/>
    <property type="project" value="InterPro"/>
</dbReference>
<evidence type="ECO:0000313" key="7">
    <source>
        <dbReference type="EMBL" id="KAB2595973.1"/>
    </source>
</evidence>
<dbReference type="OrthoDB" id="2019149at2759"/>
<evidence type="ECO:0000256" key="2">
    <source>
        <dbReference type="ARBA" id="ARBA00005184"/>
    </source>
</evidence>
<dbReference type="SUPFAM" id="SSF51126">
    <property type="entry name" value="Pectin lyase-like"/>
    <property type="match status" value="1"/>
</dbReference>
<dbReference type="InterPro" id="IPR000070">
    <property type="entry name" value="Pectinesterase_cat"/>
</dbReference>
<evidence type="ECO:0000256" key="4">
    <source>
        <dbReference type="ARBA" id="ARBA00022801"/>
    </source>
</evidence>
<protein>
    <recommendedName>
        <fullName evidence="6">Pectinesterase catalytic domain-containing protein</fullName>
    </recommendedName>
</protein>
<evidence type="ECO:0000256" key="3">
    <source>
        <dbReference type="ARBA" id="ARBA00022512"/>
    </source>
</evidence>
<dbReference type="EMBL" id="SMOL01000781">
    <property type="protein sequence ID" value="KAB2595973.1"/>
    <property type="molecule type" value="Genomic_DNA"/>
</dbReference>
<reference evidence="8" key="2">
    <citation type="submission" date="2019-10" db="EMBL/GenBank/DDBJ databases">
        <title>A de novo genome assembly of a pear dwarfing rootstock.</title>
        <authorList>
            <person name="Wang F."/>
            <person name="Wang J."/>
            <person name="Li S."/>
            <person name="Zhang Y."/>
            <person name="Fang M."/>
            <person name="Ma L."/>
            <person name="Zhao Y."/>
            <person name="Jiang S."/>
        </authorList>
    </citation>
    <scope>NUCLEOTIDE SEQUENCE [LARGE SCALE GENOMIC DNA]</scope>
</reference>
<organism evidence="7 8">
    <name type="scientific">Pyrus ussuriensis x Pyrus communis</name>
    <dbReference type="NCBI Taxonomy" id="2448454"/>
    <lineage>
        <taxon>Eukaryota</taxon>
        <taxon>Viridiplantae</taxon>
        <taxon>Streptophyta</taxon>
        <taxon>Embryophyta</taxon>
        <taxon>Tracheophyta</taxon>
        <taxon>Spermatophyta</taxon>
        <taxon>Magnoliopsida</taxon>
        <taxon>eudicotyledons</taxon>
        <taxon>Gunneridae</taxon>
        <taxon>Pentapetalae</taxon>
        <taxon>rosids</taxon>
        <taxon>fabids</taxon>
        <taxon>Rosales</taxon>
        <taxon>Rosaceae</taxon>
        <taxon>Amygdaloideae</taxon>
        <taxon>Maleae</taxon>
        <taxon>Pyrus</taxon>
    </lineage>
</organism>
<evidence type="ECO:0000259" key="6">
    <source>
        <dbReference type="Pfam" id="PF01095"/>
    </source>
</evidence>
<comment type="caution">
    <text evidence="7">The sequence shown here is derived from an EMBL/GenBank/DDBJ whole genome shotgun (WGS) entry which is preliminary data.</text>
</comment>
<proteinExistence type="predicted"/>
<reference evidence="7 8" key="3">
    <citation type="submission" date="2019-11" db="EMBL/GenBank/DDBJ databases">
        <title>A de novo genome assembly of a pear dwarfing rootstock.</title>
        <authorList>
            <person name="Wang F."/>
            <person name="Wang J."/>
            <person name="Li S."/>
            <person name="Zhang Y."/>
            <person name="Fang M."/>
            <person name="Ma L."/>
            <person name="Zhao Y."/>
            <person name="Jiang S."/>
        </authorList>
    </citation>
    <scope>NUCLEOTIDE SEQUENCE [LARGE SCALE GENOMIC DNA]</scope>
    <source>
        <strain evidence="7">S2</strain>
        <tissue evidence="7">Leaf</tissue>
    </source>
</reference>
<sequence length="173" mass="19236">MRTWLNTSQTREMTCMEAFKNGIDSKISESLRQVTRLIDEVIGMIQVQHHHHQNGAQPLLLPGGTKFEDAKLSRTPNATVSQDGNSDLGGNVTSSPTYLGRPWGKYSRTIFMQSYMSDVIRPEGWLDWNGVGELDTLYYAEYMNNGTGASTFIDGDSWLPSTGVPYAPGLEQV</sequence>
<dbReference type="Proteomes" id="UP000327157">
    <property type="component" value="Chromosome 7"/>
</dbReference>
<dbReference type="GO" id="GO:0045490">
    <property type="term" value="P:pectin catabolic process"/>
    <property type="evidence" value="ECO:0007669"/>
    <property type="project" value="UniProtKB-UniPathway"/>
</dbReference>
<accession>A0A5N5EZP7</accession>